<protein>
    <submittedName>
        <fullName evidence="2">Uncharacterized protein</fullName>
    </submittedName>
</protein>
<keyword evidence="1" id="KW-0175">Coiled coil</keyword>
<proteinExistence type="predicted"/>
<gene>
    <name evidence="2" type="ORF">SPPG_05661</name>
</gene>
<evidence type="ECO:0000313" key="3">
    <source>
        <dbReference type="Proteomes" id="UP000053201"/>
    </source>
</evidence>
<reference evidence="2 3" key="1">
    <citation type="submission" date="2009-08" db="EMBL/GenBank/DDBJ databases">
        <title>The Genome Sequence of Spizellomyces punctatus strain DAOM BR117.</title>
        <authorList>
            <consortium name="The Broad Institute Genome Sequencing Platform"/>
            <person name="Russ C."/>
            <person name="Cuomo C."/>
            <person name="Shea T."/>
            <person name="Young S.K."/>
            <person name="Zeng Q."/>
            <person name="Koehrsen M."/>
            <person name="Haas B."/>
            <person name="Borodovsky M."/>
            <person name="Guigo R."/>
            <person name="Alvarado L."/>
            <person name="Berlin A."/>
            <person name="Bochicchio J."/>
            <person name="Borenstein D."/>
            <person name="Chapman S."/>
            <person name="Chen Z."/>
            <person name="Engels R."/>
            <person name="Freedman E."/>
            <person name="Gellesch M."/>
            <person name="Goldberg J."/>
            <person name="Griggs A."/>
            <person name="Gujja S."/>
            <person name="Heiman D."/>
            <person name="Hepburn T."/>
            <person name="Howarth C."/>
            <person name="Jen D."/>
            <person name="Larson L."/>
            <person name="Lewis B."/>
            <person name="Mehta T."/>
            <person name="Park D."/>
            <person name="Pearson M."/>
            <person name="Roberts A."/>
            <person name="Saif S."/>
            <person name="Shenoy N."/>
            <person name="Sisk P."/>
            <person name="Stolte C."/>
            <person name="Sykes S."/>
            <person name="Thomson T."/>
            <person name="Walk T."/>
            <person name="White J."/>
            <person name="Yandava C."/>
            <person name="Burger G."/>
            <person name="Gray M.W."/>
            <person name="Holland P.W.H."/>
            <person name="King N."/>
            <person name="Lang F.B.F."/>
            <person name="Roger A.J."/>
            <person name="Ruiz-Trillo I."/>
            <person name="Lander E."/>
            <person name="Nusbaum C."/>
        </authorList>
    </citation>
    <scope>NUCLEOTIDE SEQUENCE [LARGE SCALE GENOMIC DNA]</scope>
    <source>
        <strain evidence="2 3">DAOM BR117</strain>
    </source>
</reference>
<keyword evidence="3" id="KW-1185">Reference proteome</keyword>
<dbReference type="OrthoDB" id="10320196at2759"/>
<dbReference type="InParanoid" id="A0A0L0HD45"/>
<accession>A0A0L0HD45</accession>
<dbReference type="VEuPathDB" id="FungiDB:SPPG_05661"/>
<sequence>MASTAFAIVLDDEQDVTTLPVHAEELSPKIPRKFEGRKAQRSFSQEDLEEKMSKAAERKAEHIRNLALKAHQATTHAIETSQAVHESQVAHTQDTYRKLCEKMRMADMLRKEAVEKRGEKRQRRCSVPARVVPDVESKLEAAALRRMQLEEERMEKLKRHEEHAEWVRKRKMGGMVVGV</sequence>
<evidence type="ECO:0000256" key="1">
    <source>
        <dbReference type="SAM" id="Coils"/>
    </source>
</evidence>
<dbReference type="Proteomes" id="UP000053201">
    <property type="component" value="Unassembled WGS sequence"/>
</dbReference>
<dbReference type="EMBL" id="KQ257458">
    <property type="protein sequence ID" value="KNC99420.1"/>
    <property type="molecule type" value="Genomic_DNA"/>
</dbReference>
<organism evidence="2 3">
    <name type="scientific">Spizellomyces punctatus (strain DAOM BR117)</name>
    <dbReference type="NCBI Taxonomy" id="645134"/>
    <lineage>
        <taxon>Eukaryota</taxon>
        <taxon>Fungi</taxon>
        <taxon>Fungi incertae sedis</taxon>
        <taxon>Chytridiomycota</taxon>
        <taxon>Chytridiomycota incertae sedis</taxon>
        <taxon>Chytridiomycetes</taxon>
        <taxon>Spizellomycetales</taxon>
        <taxon>Spizellomycetaceae</taxon>
        <taxon>Spizellomyces</taxon>
    </lineage>
</organism>
<name>A0A0L0HD45_SPIPD</name>
<feature type="coiled-coil region" evidence="1">
    <location>
        <begin position="132"/>
        <end position="160"/>
    </location>
</feature>
<dbReference type="RefSeq" id="XP_016607460.1">
    <property type="nucleotide sequence ID" value="XM_016753871.1"/>
</dbReference>
<dbReference type="Gene3D" id="6.10.280.30">
    <property type="match status" value="1"/>
</dbReference>
<evidence type="ECO:0000313" key="2">
    <source>
        <dbReference type="EMBL" id="KNC99420.1"/>
    </source>
</evidence>
<dbReference type="GeneID" id="27689022"/>
<dbReference type="AlphaFoldDB" id="A0A0L0HD45"/>